<dbReference type="RefSeq" id="XP_020912064.1">
    <property type="nucleotide sequence ID" value="XM_021056405.2"/>
</dbReference>
<sequence length="196" mass="20679">MATLEPRYIATAVSDLVLALVSFACASNPTLNKLSLHASAGFGLVGVAACMGVVRFSVIIPSFHNVVIKLHKLMSWLASVAGLPLIAAGFSFHHQKQGLGNLHLATSGASLVLTFLRVSINENLSKLVSTSAVFGIVFVSIIDKNLFGIAGTIAYMLAGGMESMDNILGLRGVDWFHYALSVGNVLYLCGITVNKT</sequence>
<feature type="transmembrane region" description="Helical" evidence="1">
    <location>
        <begin position="98"/>
        <end position="120"/>
    </location>
</feature>
<dbReference type="OMA" id="VSCHASM"/>
<evidence type="ECO:0000256" key="1">
    <source>
        <dbReference type="SAM" id="Phobius"/>
    </source>
</evidence>
<dbReference type="GeneID" id="110249819"/>
<protein>
    <recommendedName>
        <fullName evidence="4">Transmembrane protein</fullName>
    </recommendedName>
</protein>
<keyword evidence="1" id="KW-0472">Membrane</keyword>
<evidence type="ECO:0000313" key="2">
    <source>
        <dbReference type="EnsemblMetazoa" id="XP_020912064.1"/>
    </source>
</evidence>
<proteinExistence type="predicted"/>
<organism evidence="2 3">
    <name type="scientific">Exaiptasia diaphana</name>
    <name type="common">Tropical sea anemone</name>
    <name type="synonym">Aiptasia pulchella</name>
    <dbReference type="NCBI Taxonomy" id="2652724"/>
    <lineage>
        <taxon>Eukaryota</taxon>
        <taxon>Metazoa</taxon>
        <taxon>Cnidaria</taxon>
        <taxon>Anthozoa</taxon>
        <taxon>Hexacorallia</taxon>
        <taxon>Actiniaria</taxon>
        <taxon>Aiptasiidae</taxon>
        <taxon>Exaiptasia</taxon>
    </lineage>
</organism>
<name>A0A913XYT9_EXADI</name>
<feature type="transmembrane region" description="Helical" evidence="1">
    <location>
        <begin position="132"/>
        <end position="155"/>
    </location>
</feature>
<feature type="transmembrane region" description="Helical" evidence="1">
    <location>
        <begin position="73"/>
        <end position="92"/>
    </location>
</feature>
<dbReference type="OrthoDB" id="6019940at2759"/>
<dbReference type="KEGG" id="epa:110249819"/>
<dbReference type="Proteomes" id="UP000887567">
    <property type="component" value="Unplaced"/>
</dbReference>
<dbReference type="EnsemblMetazoa" id="XM_021056405.2">
    <property type="protein sequence ID" value="XP_020912064.1"/>
    <property type="gene ID" value="LOC110249819"/>
</dbReference>
<keyword evidence="3" id="KW-1185">Reference proteome</keyword>
<evidence type="ECO:0000313" key="3">
    <source>
        <dbReference type="Proteomes" id="UP000887567"/>
    </source>
</evidence>
<feature type="transmembrane region" description="Helical" evidence="1">
    <location>
        <begin position="36"/>
        <end position="61"/>
    </location>
</feature>
<accession>A0A913XYT9</accession>
<keyword evidence="1" id="KW-0812">Transmembrane</keyword>
<keyword evidence="1" id="KW-1133">Transmembrane helix</keyword>
<feature type="transmembrane region" description="Helical" evidence="1">
    <location>
        <begin position="175"/>
        <end position="193"/>
    </location>
</feature>
<evidence type="ECO:0008006" key="4">
    <source>
        <dbReference type="Google" id="ProtNLM"/>
    </source>
</evidence>
<dbReference type="AlphaFoldDB" id="A0A913XYT9"/>
<reference evidence="2" key="1">
    <citation type="submission" date="2022-11" db="UniProtKB">
        <authorList>
            <consortium name="EnsemblMetazoa"/>
        </authorList>
    </citation>
    <scope>IDENTIFICATION</scope>
</reference>